<feature type="non-terminal residue" evidence="2">
    <location>
        <position position="1"/>
    </location>
</feature>
<dbReference type="AlphaFoldDB" id="A0A061QY02"/>
<dbReference type="EMBL" id="GBEZ01023753">
    <property type="protein sequence ID" value="JAC63161.1"/>
    <property type="molecule type" value="Transcribed_RNA"/>
</dbReference>
<sequence length="98" mass="10659">IKPSKWAIRVLQIARAGQYEHGMEQGRGMGEAMGRDRGWRRPGQTARARDSGPVDASARVAIAERWAPRACGEELGIAPGEAENRRGARLRRLGLGLG</sequence>
<feature type="region of interest" description="Disordered" evidence="1">
    <location>
        <begin position="22"/>
        <end position="56"/>
    </location>
</feature>
<organism evidence="2">
    <name type="scientific">Tetraselmis sp. GSL018</name>
    <dbReference type="NCBI Taxonomy" id="582737"/>
    <lineage>
        <taxon>Eukaryota</taxon>
        <taxon>Viridiplantae</taxon>
        <taxon>Chlorophyta</taxon>
        <taxon>core chlorophytes</taxon>
        <taxon>Chlorodendrophyceae</taxon>
        <taxon>Chlorodendrales</taxon>
        <taxon>Chlorodendraceae</taxon>
        <taxon>Tetraselmis</taxon>
    </lineage>
</organism>
<feature type="non-terminal residue" evidence="2">
    <location>
        <position position="98"/>
    </location>
</feature>
<name>A0A061QY02_9CHLO</name>
<proteinExistence type="predicted"/>
<reference evidence="2" key="1">
    <citation type="submission" date="2014-05" db="EMBL/GenBank/DDBJ databases">
        <title>The transcriptome of the halophilic microalga Tetraselmis sp. GSL018 isolated from the Great Salt Lake, Utah.</title>
        <authorList>
            <person name="Jinkerson R.E."/>
            <person name="D'Adamo S."/>
            <person name="Posewitz M.C."/>
        </authorList>
    </citation>
    <scope>NUCLEOTIDE SEQUENCE</scope>
    <source>
        <strain evidence="2">GSL018</strain>
    </source>
</reference>
<evidence type="ECO:0000256" key="1">
    <source>
        <dbReference type="SAM" id="MobiDB-lite"/>
    </source>
</evidence>
<protein>
    <submittedName>
        <fullName evidence="2">Uncharacterized protein</fullName>
    </submittedName>
</protein>
<accession>A0A061QY02</accession>
<gene>
    <name evidence="2" type="ORF">TSPGSL018_21331</name>
</gene>
<evidence type="ECO:0000313" key="2">
    <source>
        <dbReference type="EMBL" id="JAC63161.1"/>
    </source>
</evidence>